<organism evidence="1 2">
    <name type="scientific">Candidatus Yanofskybacteria bacterium RIFCSPHIGHO2_02_FULL_38_22b</name>
    <dbReference type="NCBI Taxonomy" id="1802673"/>
    <lineage>
        <taxon>Bacteria</taxon>
        <taxon>Candidatus Yanofskyibacteriota</taxon>
    </lineage>
</organism>
<reference evidence="1 2" key="1">
    <citation type="journal article" date="2016" name="Nat. Commun.">
        <title>Thousands of microbial genomes shed light on interconnected biogeochemical processes in an aquifer system.</title>
        <authorList>
            <person name="Anantharaman K."/>
            <person name="Brown C.T."/>
            <person name="Hug L.A."/>
            <person name="Sharon I."/>
            <person name="Castelle C.J."/>
            <person name="Probst A.J."/>
            <person name="Thomas B.C."/>
            <person name="Singh A."/>
            <person name="Wilkins M.J."/>
            <person name="Karaoz U."/>
            <person name="Brodie E.L."/>
            <person name="Williams K.H."/>
            <person name="Hubbard S.S."/>
            <person name="Banfield J.F."/>
        </authorList>
    </citation>
    <scope>NUCLEOTIDE SEQUENCE [LARGE SCALE GENOMIC DNA]</scope>
</reference>
<evidence type="ECO:0000313" key="1">
    <source>
        <dbReference type="EMBL" id="OGN06285.1"/>
    </source>
</evidence>
<dbReference type="Proteomes" id="UP000176834">
    <property type="component" value="Unassembled WGS sequence"/>
</dbReference>
<evidence type="ECO:0000313" key="2">
    <source>
        <dbReference type="Proteomes" id="UP000176834"/>
    </source>
</evidence>
<dbReference type="EMBL" id="MGJN01000020">
    <property type="protein sequence ID" value="OGN06285.1"/>
    <property type="molecule type" value="Genomic_DNA"/>
</dbReference>
<accession>A0A1F8EZJ6</accession>
<comment type="caution">
    <text evidence="1">The sequence shown here is derived from an EMBL/GenBank/DDBJ whole genome shotgun (WGS) entry which is preliminary data.</text>
</comment>
<sequence>MEEKPVATISAKEATVILKQLPEPVSVFNLGGTVLRVYRVKGMHSPYWMDPALKRLFVFSRSSYSRYGTRSEIDEFDAKAAIYMVQATYFTKVNVFEEWLSIRMVPGNGEPVGAGELEIYTYRDRPMDIWVREKFKIEDRDRFWHYIVSSSRMCGIHPYTIEDGQVQTDLSTETGEKHQYTNIAFALIHWCFVADYPDYKYQLVTAIIRDELALKGLRVVTSDKNIVGPLFTPAHIFLGVKPDEIKLNRIKYAYEFPLYWFNMKQLVQLLEKLIEEGKLSEESLFKYIGSRDVTSPDAMRKFGSLLSVDGPIVGSSLNGSKLRELVDEFIEERPSLKITDGQAWNEANLKTLTAAGIFV</sequence>
<dbReference type="AlphaFoldDB" id="A0A1F8EZJ6"/>
<proteinExistence type="predicted"/>
<name>A0A1F8EZJ6_9BACT</name>
<gene>
    <name evidence="1" type="ORF">A3B86_04165</name>
</gene>
<protein>
    <submittedName>
        <fullName evidence="1">Uncharacterized protein</fullName>
    </submittedName>
</protein>